<reference evidence="1" key="1">
    <citation type="submission" date="2013-12" db="EMBL/GenBank/DDBJ databases">
        <title>The Genome Sequence of Aphanomyces astaci APO3.</title>
        <authorList>
            <consortium name="The Broad Institute Genomics Platform"/>
            <person name="Russ C."/>
            <person name="Tyler B."/>
            <person name="van West P."/>
            <person name="Dieguez-Uribeondo J."/>
            <person name="Young S.K."/>
            <person name="Zeng Q."/>
            <person name="Gargeya S."/>
            <person name="Fitzgerald M."/>
            <person name="Abouelleil A."/>
            <person name="Alvarado L."/>
            <person name="Chapman S.B."/>
            <person name="Gainer-Dewar J."/>
            <person name="Goldberg J."/>
            <person name="Griggs A."/>
            <person name="Gujja S."/>
            <person name="Hansen M."/>
            <person name="Howarth C."/>
            <person name="Imamovic A."/>
            <person name="Ireland A."/>
            <person name="Larimer J."/>
            <person name="McCowan C."/>
            <person name="Murphy C."/>
            <person name="Pearson M."/>
            <person name="Poon T.W."/>
            <person name="Priest M."/>
            <person name="Roberts A."/>
            <person name="Saif S."/>
            <person name="Shea T."/>
            <person name="Sykes S."/>
            <person name="Wortman J."/>
            <person name="Nusbaum C."/>
            <person name="Birren B."/>
        </authorList>
    </citation>
    <scope>NUCLEOTIDE SEQUENCE [LARGE SCALE GENOMIC DNA]</scope>
    <source>
        <strain evidence="1">APO3</strain>
    </source>
</reference>
<dbReference type="VEuPathDB" id="FungiDB:H257_19323"/>
<accession>W4F8G5</accession>
<protein>
    <submittedName>
        <fullName evidence="1">Uncharacterized protein</fullName>
    </submittedName>
</protein>
<dbReference type="AlphaFoldDB" id="W4F8G5"/>
<organism evidence="1">
    <name type="scientific">Aphanomyces astaci</name>
    <name type="common">Crayfish plague agent</name>
    <dbReference type="NCBI Taxonomy" id="112090"/>
    <lineage>
        <taxon>Eukaryota</taxon>
        <taxon>Sar</taxon>
        <taxon>Stramenopiles</taxon>
        <taxon>Oomycota</taxon>
        <taxon>Saprolegniomycetes</taxon>
        <taxon>Saprolegniales</taxon>
        <taxon>Verrucalvaceae</taxon>
        <taxon>Aphanomyces</taxon>
    </lineage>
</organism>
<evidence type="ECO:0000313" key="1">
    <source>
        <dbReference type="EMBL" id="ETV63747.1"/>
    </source>
</evidence>
<gene>
    <name evidence="1" type="ORF">H257_19323</name>
</gene>
<dbReference type="RefSeq" id="XP_009846770.1">
    <property type="nucleotide sequence ID" value="XM_009848468.1"/>
</dbReference>
<dbReference type="EMBL" id="KI913596">
    <property type="protein sequence ID" value="ETV63747.1"/>
    <property type="molecule type" value="Genomic_DNA"/>
</dbReference>
<proteinExistence type="predicted"/>
<sequence>CVFYFSLTVLEPVCVGKTPRQRPQEYQLAFPAAQEFEIPLKLTRFLIFLSPTFFEESNEEDFRNLAKFGVAKVTNVNRMIINECLVRELHFSTFGSRRFMNCLWKL</sequence>
<feature type="non-terminal residue" evidence="1">
    <location>
        <position position="1"/>
    </location>
</feature>
<name>W4F8G5_APHAT</name>
<dbReference type="GeneID" id="20821319"/>